<dbReference type="PROSITE" id="PS00108">
    <property type="entry name" value="PROTEIN_KINASE_ST"/>
    <property type="match status" value="1"/>
</dbReference>
<evidence type="ECO:0000259" key="6">
    <source>
        <dbReference type="PROSITE" id="PS50011"/>
    </source>
</evidence>
<dbReference type="InParanoid" id="O44547"/>
<keyword evidence="4 7" id="KW-0418">Kinase</keyword>
<keyword evidence="3" id="KW-0547">Nucleotide-binding</keyword>
<dbReference type="OMA" id="VEPSERW"/>
<evidence type="ECO:0000256" key="1">
    <source>
        <dbReference type="ARBA" id="ARBA00022527"/>
    </source>
</evidence>
<evidence type="ECO:0000313" key="7">
    <source>
        <dbReference type="EMBL" id="CCD68551.1"/>
    </source>
</evidence>
<protein>
    <submittedName>
        <fullName evidence="7">Protein kinase domain-containing protein</fullName>
    </submittedName>
</protein>
<dbReference type="eggNOG" id="KOG0590">
    <property type="taxonomic scope" value="Eukaryota"/>
</dbReference>
<accession>O44547</accession>
<dbReference type="SMART" id="SM00220">
    <property type="entry name" value="S_TKc"/>
    <property type="match status" value="1"/>
</dbReference>
<dbReference type="GO" id="GO:0007165">
    <property type="term" value="P:signal transduction"/>
    <property type="evidence" value="ECO:0000318"/>
    <property type="project" value="GO_Central"/>
</dbReference>
<dbReference type="GO" id="GO:0030010">
    <property type="term" value="P:establishment of cell polarity"/>
    <property type="evidence" value="ECO:0000318"/>
    <property type="project" value="GO_Central"/>
</dbReference>
<evidence type="ECO:0000256" key="3">
    <source>
        <dbReference type="ARBA" id="ARBA00022741"/>
    </source>
</evidence>
<proteinExistence type="predicted"/>
<dbReference type="GO" id="GO:0005524">
    <property type="term" value="F:ATP binding"/>
    <property type="evidence" value="ECO:0007669"/>
    <property type="project" value="UniProtKB-KW"/>
</dbReference>
<dbReference type="PROSITE" id="PS50011">
    <property type="entry name" value="PROTEIN_KINASE_DOM"/>
    <property type="match status" value="1"/>
</dbReference>
<dbReference type="FunCoup" id="O44547">
    <property type="interactions" value="307"/>
</dbReference>
<dbReference type="GeneID" id="178550"/>
<dbReference type="STRING" id="6239.R02C2.1.1"/>
<dbReference type="PANTHER" id="PTHR24346:SF82">
    <property type="entry name" value="KP78A-RELATED"/>
    <property type="match status" value="1"/>
</dbReference>
<keyword evidence="5" id="KW-0067">ATP-binding</keyword>
<dbReference type="Bgee" id="WBGene00019814">
    <property type="expression patterns" value="Expressed in embryo and 3 other cell types or tissues"/>
</dbReference>
<sequence>MSAIPITSTPTSRPRKEYKVVEHLCKGSFGQVHLCELTRNPSVKVAVKEVAVSGKSRKNLTAVQKEYKIHRRLSKIGHENVIQMMKMIETPKFYSLVMEYADGGDLFDELKEQEKFSRKDAHSYFKQLIKGLKFIHEQGIVHRDIKLENLLLVYSESEDDPGTLKITDFGLATKYRKDGEEIMLSEDCGSKPYAAPEVCTGNDYRGPPVDIWSAGVVLMTMLVGEHSWKVANKEKDAAYSNWINAKDEKANLWNVISGPTTALLRKLLHANPEKRATMAKIEADPWFRYNYGKRVVPKSEEEPAKRACHSSI</sequence>
<dbReference type="UCSC" id="R02C2.1">
    <property type="organism name" value="c. elegans"/>
</dbReference>
<dbReference type="AGR" id="WB:WBGene00019814"/>
<evidence type="ECO:0000256" key="5">
    <source>
        <dbReference type="ARBA" id="ARBA00022840"/>
    </source>
</evidence>
<dbReference type="GO" id="GO:0005634">
    <property type="term" value="C:nucleus"/>
    <property type="evidence" value="ECO:0000318"/>
    <property type="project" value="GO_Central"/>
</dbReference>
<dbReference type="Gene3D" id="1.10.510.10">
    <property type="entry name" value="Transferase(Phosphotransferase) domain 1"/>
    <property type="match status" value="1"/>
</dbReference>
<keyword evidence="2" id="KW-0808">Transferase</keyword>
<organism evidence="7 8">
    <name type="scientific">Caenorhabditis elegans</name>
    <dbReference type="NCBI Taxonomy" id="6239"/>
    <lineage>
        <taxon>Eukaryota</taxon>
        <taxon>Metazoa</taxon>
        <taxon>Ecdysozoa</taxon>
        <taxon>Nematoda</taxon>
        <taxon>Chromadorea</taxon>
        <taxon>Rhabditida</taxon>
        <taxon>Rhabditina</taxon>
        <taxon>Rhabditomorpha</taxon>
        <taxon>Rhabditoidea</taxon>
        <taxon>Rhabditidae</taxon>
        <taxon>Peloderinae</taxon>
        <taxon>Caenorhabditis</taxon>
    </lineage>
</organism>
<dbReference type="GO" id="GO:1901610">
    <property type="term" value="P:positive regulation of vesicle transport along microtubule"/>
    <property type="evidence" value="ECO:0000318"/>
    <property type="project" value="GO_Central"/>
</dbReference>
<dbReference type="InterPro" id="IPR011009">
    <property type="entry name" value="Kinase-like_dom_sf"/>
</dbReference>
<dbReference type="KEGG" id="cel:CELE_R02C2.1"/>
<feature type="domain" description="Protein kinase" evidence="6">
    <location>
        <begin position="18"/>
        <end position="287"/>
    </location>
</feature>
<dbReference type="PhylomeDB" id="O44547"/>
<dbReference type="InterPro" id="IPR008271">
    <property type="entry name" value="Ser/Thr_kinase_AS"/>
</dbReference>
<keyword evidence="8" id="KW-1185">Reference proteome</keyword>
<dbReference type="HOGENOM" id="CLU_000288_63_0_1"/>
<keyword evidence="1" id="KW-0723">Serine/threonine-protein kinase</keyword>
<evidence type="ECO:0000313" key="8">
    <source>
        <dbReference type="Proteomes" id="UP000001940"/>
    </source>
</evidence>
<dbReference type="SUPFAM" id="SSF56112">
    <property type="entry name" value="Protein kinase-like (PK-like)"/>
    <property type="match status" value="1"/>
</dbReference>
<dbReference type="PANTHER" id="PTHR24346">
    <property type="entry name" value="MAP/MICROTUBULE AFFINITY-REGULATING KINASE"/>
    <property type="match status" value="1"/>
</dbReference>
<dbReference type="PaxDb" id="6239-R02C2.1"/>
<dbReference type="SMR" id="O44547"/>
<dbReference type="OrthoDB" id="5784800at2759"/>
<dbReference type="PIRSF" id="PIRSF000654">
    <property type="entry name" value="Integrin-linked_kinase"/>
    <property type="match status" value="1"/>
</dbReference>
<dbReference type="GO" id="GO:0005737">
    <property type="term" value="C:cytoplasm"/>
    <property type="evidence" value="ECO:0000318"/>
    <property type="project" value="GO_Central"/>
</dbReference>
<dbReference type="FunFam" id="1.10.510.10:FF:000707">
    <property type="entry name" value="CAMK/CAMKL/CHK1 protein kinase"/>
    <property type="match status" value="1"/>
</dbReference>
<name>O44547_CAEEL</name>
<dbReference type="Proteomes" id="UP000001940">
    <property type="component" value="Chromosome V"/>
</dbReference>
<reference evidence="7 8" key="1">
    <citation type="journal article" date="1998" name="Science">
        <title>Genome sequence of the nematode C. elegans: a platform for investigating biology.</title>
        <authorList>
            <consortium name="The C. elegans sequencing consortium"/>
            <person name="Sulson J.E."/>
            <person name="Waterston R."/>
        </authorList>
    </citation>
    <scope>NUCLEOTIDE SEQUENCE [LARGE SCALE GENOMIC DNA]</scope>
    <source>
        <strain evidence="7 8">Bristol N2</strain>
    </source>
</reference>
<dbReference type="AlphaFoldDB" id="O44547"/>
<dbReference type="EMBL" id="BX284605">
    <property type="protein sequence ID" value="CCD68551.1"/>
    <property type="molecule type" value="Genomic_DNA"/>
</dbReference>
<gene>
    <name evidence="7" type="ORF">CELE_R02C2.1</name>
    <name evidence="7 9" type="ORF">R02C2.1</name>
</gene>
<dbReference type="GO" id="GO:0030111">
    <property type="term" value="P:regulation of Wnt signaling pathway"/>
    <property type="evidence" value="ECO:0000318"/>
    <property type="project" value="GO_Central"/>
</dbReference>
<dbReference type="GO" id="GO:0006974">
    <property type="term" value="P:DNA damage response"/>
    <property type="evidence" value="ECO:0000318"/>
    <property type="project" value="GO_Central"/>
</dbReference>
<dbReference type="Pfam" id="PF00069">
    <property type="entry name" value="Pkinase"/>
    <property type="match status" value="1"/>
</dbReference>
<dbReference type="InterPro" id="IPR000719">
    <property type="entry name" value="Prot_kinase_dom"/>
</dbReference>
<evidence type="ECO:0000256" key="4">
    <source>
        <dbReference type="ARBA" id="ARBA00022777"/>
    </source>
</evidence>
<dbReference type="RefSeq" id="NP_503161.2">
    <property type="nucleotide sequence ID" value="NM_070760.4"/>
</dbReference>
<dbReference type="GO" id="GO:0004674">
    <property type="term" value="F:protein serine/threonine kinase activity"/>
    <property type="evidence" value="ECO:0000318"/>
    <property type="project" value="GO_Central"/>
</dbReference>
<dbReference type="CTD" id="178550"/>
<dbReference type="WormBase" id="R02C2.1">
    <property type="protein sequence ID" value="CE33150"/>
    <property type="gene ID" value="WBGene00019814"/>
</dbReference>
<evidence type="ECO:0000256" key="2">
    <source>
        <dbReference type="ARBA" id="ARBA00022679"/>
    </source>
</evidence>
<evidence type="ECO:0000313" key="9">
    <source>
        <dbReference type="WormBase" id="R02C2.1"/>
    </source>
</evidence>